<dbReference type="SUPFAM" id="SSF56487">
    <property type="entry name" value="SRCR-like"/>
    <property type="match status" value="2"/>
</dbReference>
<feature type="compositionally biased region" description="Acidic residues" evidence="8">
    <location>
        <begin position="330"/>
        <end position="339"/>
    </location>
</feature>
<keyword evidence="3 10" id="KW-0732">Signal</keyword>
<dbReference type="InterPro" id="IPR007110">
    <property type="entry name" value="Ig-like_dom"/>
</dbReference>
<feature type="transmembrane region" description="Helical" evidence="9">
    <location>
        <begin position="278"/>
        <end position="301"/>
    </location>
</feature>
<dbReference type="Proteomes" id="UP001460270">
    <property type="component" value="Unassembled WGS sequence"/>
</dbReference>
<keyword evidence="4" id="KW-0677">Repeat</keyword>
<evidence type="ECO:0000313" key="14">
    <source>
        <dbReference type="Proteomes" id="UP001460270"/>
    </source>
</evidence>
<evidence type="ECO:0000259" key="12">
    <source>
        <dbReference type="PROSITE" id="PS50835"/>
    </source>
</evidence>
<evidence type="ECO:0000256" key="5">
    <source>
        <dbReference type="ARBA" id="ARBA00023157"/>
    </source>
</evidence>
<feature type="region of interest" description="Disordered" evidence="8">
    <location>
        <begin position="311"/>
        <end position="339"/>
    </location>
</feature>
<evidence type="ECO:0000259" key="11">
    <source>
        <dbReference type="PROSITE" id="PS50287"/>
    </source>
</evidence>
<protein>
    <recommendedName>
        <fullName evidence="15">Deleted in malignant brain tumors 1 protein-like</fullName>
    </recommendedName>
</protein>
<feature type="compositionally biased region" description="Acidic residues" evidence="8">
    <location>
        <begin position="743"/>
        <end position="771"/>
    </location>
</feature>
<dbReference type="Gene3D" id="2.60.40.10">
    <property type="entry name" value="Immunoglobulins"/>
    <property type="match status" value="2"/>
</dbReference>
<feature type="disulfide bond" evidence="7">
    <location>
        <begin position="451"/>
        <end position="461"/>
    </location>
</feature>
<reference evidence="14" key="1">
    <citation type="submission" date="2024-04" db="EMBL/GenBank/DDBJ databases">
        <title>Salinicola lusitanus LLJ914,a marine bacterium isolated from the Okinawa Trough.</title>
        <authorList>
            <person name="Li J."/>
        </authorList>
    </citation>
    <scope>NUCLEOTIDE SEQUENCE [LARGE SCALE GENOMIC DNA]</scope>
</reference>
<evidence type="ECO:0000256" key="10">
    <source>
        <dbReference type="SAM" id="SignalP"/>
    </source>
</evidence>
<dbReference type="AlphaFoldDB" id="A0AAW0Q5D3"/>
<dbReference type="Pfam" id="PF00530">
    <property type="entry name" value="SRCR"/>
    <property type="match status" value="2"/>
</dbReference>
<feature type="chain" id="PRO_5044013131" description="Deleted in malignant brain tumors 1 protein-like" evidence="10">
    <location>
        <begin position="27"/>
        <end position="771"/>
    </location>
</feature>
<comment type="caution">
    <text evidence="7">Lacks conserved residue(s) required for the propagation of feature annotation.</text>
</comment>
<evidence type="ECO:0000256" key="9">
    <source>
        <dbReference type="SAM" id="Phobius"/>
    </source>
</evidence>
<dbReference type="InterPro" id="IPR013783">
    <property type="entry name" value="Ig-like_fold"/>
</dbReference>
<feature type="transmembrane region" description="Helical" evidence="9">
    <location>
        <begin position="633"/>
        <end position="659"/>
    </location>
</feature>
<dbReference type="InterPro" id="IPR036772">
    <property type="entry name" value="SRCR-like_dom_sf"/>
</dbReference>
<proteinExistence type="predicted"/>
<dbReference type="InterPro" id="IPR036179">
    <property type="entry name" value="Ig-like_dom_sf"/>
</dbReference>
<feature type="domain" description="Ig-like" evidence="12">
    <location>
        <begin position="174"/>
        <end position="251"/>
    </location>
</feature>
<evidence type="ECO:0000256" key="4">
    <source>
        <dbReference type="ARBA" id="ARBA00022737"/>
    </source>
</evidence>
<evidence type="ECO:0000256" key="3">
    <source>
        <dbReference type="ARBA" id="ARBA00022729"/>
    </source>
</evidence>
<evidence type="ECO:0000313" key="13">
    <source>
        <dbReference type="EMBL" id="KAK7939329.1"/>
    </source>
</evidence>
<dbReference type="SMART" id="SM00202">
    <property type="entry name" value="SR"/>
    <property type="match status" value="2"/>
</dbReference>
<dbReference type="SMART" id="SM00409">
    <property type="entry name" value="IG"/>
    <property type="match status" value="2"/>
</dbReference>
<keyword evidence="9" id="KW-0472">Membrane</keyword>
<keyword evidence="9" id="KW-0812">Transmembrane</keyword>
<feature type="disulfide bond" evidence="7">
    <location>
        <begin position="94"/>
        <end position="104"/>
    </location>
</feature>
<feature type="disulfide bond" evidence="7">
    <location>
        <begin position="407"/>
        <end position="471"/>
    </location>
</feature>
<accession>A0AAW0Q5D3</accession>
<dbReference type="EMBL" id="JBBPFD010000002">
    <property type="protein sequence ID" value="KAK7939329.1"/>
    <property type="molecule type" value="Genomic_DNA"/>
</dbReference>
<dbReference type="PANTHER" id="PTHR19331:SF22">
    <property type="entry name" value="DELETED IN MALIGNANT BRAIN TUMORS 1 PROTEIN"/>
    <property type="match status" value="1"/>
</dbReference>
<gene>
    <name evidence="13" type="ORF">WMY93_002655</name>
</gene>
<dbReference type="GO" id="GO:0016020">
    <property type="term" value="C:membrane"/>
    <property type="evidence" value="ECO:0007669"/>
    <property type="project" value="InterPro"/>
</dbReference>
<dbReference type="PROSITE" id="PS00420">
    <property type="entry name" value="SRCR_1"/>
    <property type="match status" value="1"/>
</dbReference>
<dbReference type="Gene3D" id="3.10.250.10">
    <property type="entry name" value="SRCR-like domain"/>
    <property type="match status" value="2"/>
</dbReference>
<keyword evidence="9" id="KW-1133">Transmembrane helix</keyword>
<name>A0AAW0Q5D3_9GOBI</name>
<feature type="signal peptide" evidence="10">
    <location>
        <begin position="1"/>
        <end position="26"/>
    </location>
</feature>
<evidence type="ECO:0000256" key="1">
    <source>
        <dbReference type="ARBA" id="ARBA00004613"/>
    </source>
</evidence>
<keyword evidence="2" id="KW-0964">Secreted</keyword>
<evidence type="ECO:0000256" key="6">
    <source>
        <dbReference type="ARBA" id="ARBA00023180"/>
    </source>
</evidence>
<organism evidence="13 14">
    <name type="scientific">Mugilogobius chulae</name>
    <name type="common">yellowstripe goby</name>
    <dbReference type="NCBI Taxonomy" id="88201"/>
    <lineage>
        <taxon>Eukaryota</taxon>
        <taxon>Metazoa</taxon>
        <taxon>Chordata</taxon>
        <taxon>Craniata</taxon>
        <taxon>Vertebrata</taxon>
        <taxon>Euteleostomi</taxon>
        <taxon>Actinopterygii</taxon>
        <taxon>Neopterygii</taxon>
        <taxon>Teleostei</taxon>
        <taxon>Neoteleostei</taxon>
        <taxon>Acanthomorphata</taxon>
        <taxon>Gobiaria</taxon>
        <taxon>Gobiiformes</taxon>
        <taxon>Gobioidei</taxon>
        <taxon>Gobiidae</taxon>
        <taxon>Gobionellinae</taxon>
        <taxon>Mugilogobius</taxon>
    </lineage>
</organism>
<evidence type="ECO:0000256" key="7">
    <source>
        <dbReference type="PROSITE-ProRule" id="PRU00196"/>
    </source>
</evidence>
<feature type="domain" description="SRCR" evidence="11">
    <location>
        <begin position="381"/>
        <end position="482"/>
    </location>
</feature>
<feature type="disulfide bond" evidence="7">
    <location>
        <begin position="420"/>
        <end position="481"/>
    </location>
</feature>
<dbReference type="InterPro" id="IPR001190">
    <property type="entry name" value="SRCR"/>
</dbReference>
<evidence type="ECO:0008006" key="15">
    <source>
        <dbReference type="Google" id="ProtNLM"/>
    </source>
</evidence>
<feature type="domain" description="SRCR" evidence="11">
    <location>
        <begin position="29"/>
        <end position="124"/>
    </location>
</feature>
<comment type="caution">
    <text evidence="13">The sequence shown here is derived from an EMBL/GenBank/DDBJ whole genome shotgun (WGS) entry which is preliminary data.</text>
</comment>
<dbReference type="PROSITE" id="PS50287">
    <property type="entry name" value="SRCR_2"/>
    <property type="match status" value="2"/>
</dbReference>
<keyword evidence="5 7" id="KW-1015">Disulfide bond</keyword>
<comment type="subcellular location">
    <subcellularLocation>
        <location evidence="1">Secreted</location>
    </subcellularLocation>
</comment>
<dbReference type="PRINTS" id="PR00258">
    <property type="entry name" value="SPERACTRCPTR"/>
</dbReference>
<keyword evidence="6" id="KW-0325">Glycoprotein</keyword>
<dbReference type="InterPro" id="IPR003599">
    <property type="entry name" value="Ig_sub"/>
</dbReference>
<feature type="region of interest" description="Disordered" evidence="8">
    <location>
        <begin position="729"/>
        <end position="771"/>
    </location>
</feature>
<keyword evidence="14" id="KW-1185">Reference proteome</keyword>
<dbReference type="PANTHER" id="PTHR19331">
    <property type="entry name" value="SCAVENGER RECEPTOR DOMAIN-CONTAINING"/>
    <property type="match status" value="1"/>
</dbReference>
<dbReference type="SUPFAM" id="SSF48726">
    <property type="entry name" value="Immunoglobulin"/>
    <property type="match status" value="2"/>
</dbReference>
<feature type="domain" description="Ig-like" evidence="12">
    <location>
        <begin position="472"/>
        <end position="572"/>
    </location>
</feature>
<evidence type="ECO:0000256" key="2">
    <source>
        <dbReference type="ARBA" id="ARBA00022525"/>
    </source>
</evidence>
<sequence length="771" mass="83562">MQQTHMNERNCLITVFLYITYMSAFGDDTMLVDFSSKCAGSVELSNGTRVCSSSWEKTDADVVCQEKNCGKAEAFGRSPFGMNSGSTWLKGVQCRGGEKSLTKCANTGQVTGSCPEGVAGVVCSGGISKPKVSVTPEVPGETFEDEKQYECCYQWSKELCSPVLFTVTVDLQRPNISVSSPDQQQRPLSSIQVTKGYSFIINCSTSASYPEGLFLLWFSGSNSSVSEPSVNHSASFSFPLSQSQHQGQYSCVYQVTGAGRTYTSPNSTHVVVAVKQPLLPIILPVATVSLLLLVLIGLFFLHRRRRRKRRHVVKLTSPAPAPMTSTNQYEESDDEEEADYVNAPAGKEEDEDEDSDEPDYVNVTEVQNACAVDIYGGRDRIRLTGSGSSRCSGRVEIYYNSQWGTVCDDYWDKSDAQVVCRQVGCGNALSSTDGAKFGPGSGPIWLDDVKCSGSESSLSQCEHRGFGTNNCGHSEDAGVICSVRLPKPSISVTPSHEVTWGQTGATIICSISVQISGQTFTLKHLNRAIQTSDTSTFSLPSVTFDSEGPYYCLCQTDFSGQVLTSPQSDPVTLLVSVVLPVPSLCVSSPDDVPEGLFLCGSLAPTALSVSLQLTTQPPSPSLCPRANTRGMPLALLVGPSVVGVFLLLGLVSLLLFLVLKKRSCGQPSKVIAQTQMKENKNNYVEDSDEDEGDYVNVDEPKHGDTMTVSCSPVQNNPYQSHAHFNAAREESSQVRFVKNSVEESTEEDSENDYENVTDMNAEEEESIYANV</sequence>
<dbReference type="PROSITE" id="PS50835">
    <property type="entry name" value="IG_LIKE"/>
    <property type="match status" value="2"/>
</dbReference>
<dbReference type="FunFam" id="3.10.250.10:FF:000006">
    <property type="entry name" value="neurotrypsin isoform X2"/>
    <property type="match status" value="1"/>
</dbReference>
<evidence type="ECO:0000256" key="8">
    <source>
        <dbReference type="SAM" id="MobiDB-lite"/>
    </source>
</evidence>